<keyword evidence="3" id="KW-1185">Reference proteome</keyword>
<dbReference type="InterPro" id="IPR005325">
    <property type="entry name" value="DUF308_memb"/>
</dbReference>
<keyword evidence="1" id="KW-1133">Transmembrane helix</keyword>
<gene>
    <name evidence="2" type="ORF">EBN03_03550</name>
</gene>
<feature type="transmembrane region" description="Helical" evidence="1">
    <location>
        <begin position="46"/>
        <end position="68"/>
    </location>
</feature>
<evidence type="ECO:0000313" key="2">
    <source>
        <dbReference type="EMBL" id="RMI35366.1"/>
    </source>
</evidence>
<organism evidence="2 3">
    <name type="scientific">Nocardia stercoris</name>
    <dbReference type="NCBI Taxonomy" id="2483361"/>
    <lineage>
        <taxon>Bacteria</taxon>
        <taxon>Bacillati</taxon>
        <taxon>Actinomycetota</taxon>
        <taxon>Actinomycetes</taxon>
        <taxon>Mycobacteriales</taxon>
        <taxon>Nocardiaceae</taxon>
        <taxon>Nocardia</taxon>
    </lineage>
</organism>
<feature type="transmembrane region" description="Helical" evidence="1">
    <location>
        <begin position="75"/>
        <end position="95"/>
    </location>
</feature>
<dbReference type="GO" id="GO:0005886">
    <property type="term" value="C:plasma membrane"/>
    <property type="evidence" value="ECO:0007669"/>
    <property type="project" value="TreeGrafter"/>
</dbReference>
<dbReference type="Pfam" id="PF03729">
    <property type="entry name" value="DUF308"/>
    <property type="match status" value="2"/>
</dbReference>
<dbReference type="AlphaFoldDB" id="A0A3M2LE89"/>
<reference evidence="2 3" key="1">
    <citation type="submission" date="2018-10" db="EMBL/GenBank/DDBJ databases">
        <title>Isolation from cow dung.</title>
        <authorList>
            <person name="Ling L."/>
        </authorList>
    </citation>
    <scope>NUCLEOTIDE SEQUENCE [LARGE SCALE GENOMIC DNA]</scope>
    <source>
        <strain evidence="2 3">NEAU-LL90</strain>
    </source>
</reference>
<dbReference type="OrthoDB" id="3577181at2"/>
<dbReference type="InterPro" id="IPR052712">
    <property type="entry name" value="Acid_resist_chaperone_HdeD"/>
</dbReference>
<comment type="caution">
    <text evidence="2">The sequence shown here is derived from an EMBL/GenBank/DDBJ whole genome shotgun (WGS) entry which is preliminary data.</text>
</comment>
<feature type="transmembrane region" description="Helical" evidence="1">
    <location>
        <begin position="24"/>
        <end position="40"/>
    </location>
</feature>
<name>A0A3M2LE89_9NOCA</name>
<evidence type="ECO:0000256" key="1">
    <source>
        <dbReference type="SAM" id="Phobius"/>
    </source>
</evidence>
<dbReference type="Proteomes" id="UP000279275">
    <property type="component" value="Unassembled WGS sequence"/>
</dbReference>
<evidence type="ECO:0000313" key="3">
    <source>
        <dbReference type="Proteomes" id="UP000279275"/>
    </source>
</evidence>
<sequence length="191" mass="20031">MSNATYVPESPLHALARGAWQSELTLGLLSVVLGIIILAWPGPSLLVAGVLFGIYLIVSGVLQLVSAFGPHVGTGFRVMALISGALSLILAFFAFRHVGNAIFLLAIWIGISWLFRGISALIAAADAPSGTPGRGWAIFFGILVLIGGFMLMAWPISSIATLTLAVGITMIVLGVMEFISGFQLRSAANHL</sequence>
<feature type="transmembrane region" description="Helical" evidence="1">
    <location>
        <begin position="162"/>
        <end position="182"/>
    </location>
</feature>
<feature type="transmembrane region" description="Helical" evidence="1">
    <location>
        <begin position="136"/>
        <end position="156"/>
    </location>
</feature>
<dbReference type="EMBL" id="RFFH01000001">
    <property type="protein sequence ID" value="RMI35366.1"/>
    <property type="molecule type" value="Genomic_DNA"/>
</dbReference>
<dbReference type="RefSeq" id="WP_122186340.1">
    <property type="nucleotide sequence ID" value="NZ_RFFH01000001.1"/>
</dbReference>
<dbReference type="PANTHER" id="PTHR34989">
    <property type="entry name" value="PROTEIN HDED"/>
    <property type="match status" value="1"/>
</dbReference>
<protein>
    <submittedName>
        <fullName evidence="2">HdeD family acid-resistance protein</fullName>
    </submittedName>
</protein>
<dbReference type="PANTHER" id="PTHR34989:SF1">
    <property type="entry name" value="PROTEIN HDED"/>
    <property type="match status" value="1"/>
</dbReference>
<feature type="transmembrane region" description="Helical" evidence="1">
    <location>
        <begin position="101"/>
        <end position="124"/>
    </location>
</feature>
<proteinExistence type="predicted"/>
<keyword evidence="1" id="KW-0472">Membrane</keyword>
<accession>A0A3M2LE89</accession>
<keyword evidence="1" id="KW-0812">Transmembrane</keyword>